<dbReference type="SUPFAM" id="SSF53822">
    <property type="entry name" value="Periplasmic binding protein-like I"/>
    <property type="match status" value="1"/>
</dbReference>
<name>A0A545U290_9PROT</name>
<dbReference type="GO" id="GO:0000976">
    <property type="term" value="F:transcription cis-regulatory region binding"/>
    <property type="evidence" value="ECO:0007669"/>
    <property type="project" value="TreeGrafter"/>
</dbReference>
<dbReference type="EMBL" id="VHSH01000001">
    <property type="protein sequence ID" value="TQV83591.1"/>
    <property type="molecule type" value="Genomic_DNA"/>
</dbReference>
<dbReference type="PROSITE" id="PS50932">
    <property type="entry name" value="HTH_LACI_2"/>
    <property type="match status" value="1"/>
</dbReference>
<dbReference type="GO" id="GO:0003700">
    <property type="term" value="F:DNA-binding transcription factor activity"/>
    <property type="evidence" value="ECO:0007669"/>
    <property type="project" value="TreeGrafter"/>
</dbReference>
<reference evidence="5 6" key="1">
    <citation type="submission" date="2019-06" db="EMBL/GenBank/DDBJ databases">
        <title>Whole genome sequence for Rhodospirillaceae sp. R148.</title>
        <authorList>
            <person name="Wang G."/>
        </authorList>
    </citation>
    <scope>NUCLEOTIDE SEQUENCE [LARGE SCALE GENOMIC DNA]</scope>
    <source>
        <strain evidence="5 6">R148</strain>
    </source>
</reference>
<dbReference type="Gene3D" id="1.10.260.40">
    <property type="entry name" value="lambda repressor-like DNA-binding domains"/>
    <property type="match status" value="1"/>
</dbReference>
<dbReference type="CDD" id="cd01392">
    <property type="entry name" value="HTH_LacI"/>
    <property type="match status" value="1"/>
</dbReference>
<evidence type="ECO:0000259" key="4">
    <source>
        <dbReference type="PROSITE" id="PS50932"/>
    </source>
</evidence>
<evidence type="ECO:0000313" key="6">
    <source>
        <dbReference type="Proteomes" id="UP000315252"/>
    </source>
</evidence>
<gene>
    <name evidence="5" type="ORF">FKG95_03095</name>
</gene>
<dbReference type="OrthoDB" id="9772505at2"/>
<keyword evidence="1" id="KW-0805">Transcription regulation</keyword>
<dbReference type="Pfam" id="PF00356">
    <property type="entry name" value="LacI"/>
    <property type="match status" value="1"/>
</dbReference>
<proteinExistence type="predicted"/>
<sequence>MANRVTIKSIALDLGISHMTVSRALANSPNVHPKTRDTVLKRAAELGYVKSSAATAMRGDSTGIVGLLLPNLANEFYAVFANALALLCADQGLHLMIHLTNDDATREHLAILRLREVQASAVVMVPAPGAAADLGRGFSEMQVIQLIRTGDHHSPSAALLVEDRGSIGAAVDHLAKAGHQRIGYIGGHAALSSGRHREAAFRDALKRNRLSPDTAVIRLDPPSFEMGHAMCLSILEGDTAVTALVCGGFEISNGALDACLRRGLKLPDDLAFIGYGDPSFYRWIEGGISSIAVPVEELAGKAAELLSREVKAKNAGIISFPSSLTIRKSA</sequence>
<keyword evidence="3" id="KW-0804">Transcription</keyword>
<dbReference type="SMART" id="SM00354">
    <property type="entry name" value="HTH_LACI"/>
    <property type="match status" value="1"/>
</dbReference>
<protein>
    <submittedName>
        <fullName evidence="5">LacI family transcriptional regulator</fullName>
    </submittedName>
</protein>
<keyword evidence="6" id="KW-1185">Reference proteome</keyword>
<dbReference type="Gene3D" id="3.40.50.2300">
    <property type="match status" value="2"/>
</dbReference>
<feature type="domain" description="HTH lacI-type" evidence="4">
    <location>
        <begin position="5"/>
        <end position="59"/>
    </location>
</feature>
<comment type="caution">
    <text evidence="5">The sequence shown here is derived from an EMBL/GenBank/DDBJ whole genome shotgun (WGS) entry which is preliminary data.</text>
</comment>
<evidence type="ECO:0000256" key="1">
    <source>
        <dbReference type="ARBA" id="ARBA00023015"/>
    </source>
</evidence>
<dbReference type="AlphaFoldDB" id="A0A545U290"/>
<dbReference type="SUPFAM" id="SSF47413">
    <property type="entry name" value="lambda repressor-like DNA-binding domains"/>
    <property type="match status" value="1"/>
</dbReference>
<dbReference type="RefSeq" id="WP_142894828.1">
    <property type="nucleotide sequence ID" value="NZ_ML660052.1"/>
</dbReference>
<evidence type="ECO:0000256" key="3">
    <source>
        <dbReference type="ARBA" id="ARBA00023163"/>
    </source>
</evidence>
<accession>A0A545U290</accession>
<dbReference type="PANTHER" id="PTHR30146">
    <property type="entry name" value="LACI-RELATED TRANSCRIPTIONAL REPRESSOR"/>
    <property type="match status" value="1"/>
</dbReference>
<dbReference type="InterPro" id="IPR000843">
    <property type="entry name" value="HTH_LacI"/>
</dbReference>
<evidence type="ECO:0000313" key="5">
    <source>
        <dbReference type="EMBL" id="TQV83591.1"/>
    </source>
</evidence>
<dbReference type="InterPro" id="IPR010982">
    <property type="entry name" value="Lambda_DNA-bd_dom_sf"/>
</dbReference>
<dbReference type="Pfam" id="PF13377">
    <property type="entry name" value="Peripla_BP_3"/>
    <property type="match status" value="1"/>
</dbReference>
<keyword evidence="2" id="KW-0238">DNA-binding</keyword>
<dbReference type="CDD" id="cd06267">
    <property type="entry name" value="PBP1_LacI_sugar_binding-like"/>
    <property type="match status" value="1"/>
</dbReference>
<dbReference type="InterPro" id="IPR028082">
    <property type="entry name" value="Peripla_BP_I"/>
</dbReference>
<dbReference type="PANTHER" id="PTHR30146:SF109">
    <property type="entry name" value="HTH-TYPE TRANSCRIPTIONAL REGULATOR GALS"/>
    <property type="match status" value="1"/>
</dbReference>
<dbReference type="InterPro" id="IPR046335">
    <property type="entry name" value="LacI/GalR-like_sensor"/>
</dbReference>
<evidence type="ECO:0000256" key="2">
    <source>
        <dbReference type="ARBA" id="ARBA00023125"/>
    </source>
</evidence>
<dbReference type="Proteomes" id="UP000315252">
    <property type="component" value="Unassembled WGS sequence"/>
</dbReference>
<organism evidence="5 6">
    <name type="scientific">Denitrobaculum tricleocarpae</name>
    <dbReference type="NCBI Taxonomy" id="2591009"/>
    <lineage>
        <taxon>Bacteria</taxon>
        <taxon>Pseudomonadati</taxon>
        <taxon>Pseudomonadota</taxon>
        <taxon>Alphaproteobacteria</taxon>
        <taxon>Rhodospirillales</taxon>
        <taxon>Rhodospirillaceae</taxon>
        <taxon>Denitrobaculum</taxon>
    </lineage>
</organism>